<dbReference type="NCBIfam" id="TIGR03624">
    <property type="entry name" value="putative hydrolase"/>
    <property type="match status" value="1"/>
</dbReference>
<feature type="compositionally biased region" description="Basic and acidic residues" evidence="1">
    <location>
        <begin position="391"/>
        <end position="400"/>
    </location>
</feature>
<protein>
    <submittedName>
        <fullName evidence="2">Hydrolase</fullName>
    </submittedName>
</protein>
<dbReference type="PANTHER" id="PTHR39420">
    <property type="match status" value="1"/>
</dbReference>
<reference evidence="2 3" key="1">
    <citation type="submission" date="2021-01" db="EMBL/GenBank/DDBJ databases">
        <title>Whole genome shotgun sequence of Microbispora corallina NBRC 16416.</title>
        <authorList>
            <person name="Komaki H."/>
            <person name="Tamura T."/>
        </authorList>
    </citation>
    <scope>NUCLEOTIDE SEQUENCE [LARGE SCALE GENOMIC DNA]</scope>
    <source>
        <strain evidence="2 3">NBRC 16416</strain>
    </source>
</reference>
<comment type="caution">
    <text evidence="2">The sequence shown here is derived from an EMBL/GenBank/DDBJ whole genome shotgun (WGS) entry which is preliminary data.</text>
</comment>
<dbReference type="Gene3D" id="1.20.150.30">
    <property type="entry name" value="Zincin-like metallopeptidase, N-terminal domain"/>
    <property type="match status" value="1"/>
</dbReference>
<dbReference type="Proteomes" id="UP000603904">
    <property type="component" value="Unassembled WGS sequence"/>
</dbReference>
<dbReference type="PANTHER" id="PTHR39420:SF2">
    <property type="entry name" value="HYDROLASE"/>
    <property type="match status" value="1"/>
</dbReference>
<organism evidence="2 3">
    <name type="scientific">Microbispora corallina</name>
    <dbReference type="NCBI Taxonomy" id="83302"/>
    <lineage>
        <taxon>Bacteria</taxon>
        <taxon>Bacillati</taxon>
        <taxon>Actinomycetota</taxon>
        <taxon>Actinomycetes</taxon>
        <taxon>Streptosporangiales</taxon>
        <taxon>Streptosporangiaceae</taxon>
        <taxon>Microbispora</taxon>
    </lineage>
</organism>
<name>A0ABQ4G0T8_9ACTN</name>
<evidence type="ECO:0000313" key="3">
    <source>
        <dbReference type="Proteomes" id="UP000603904"/>
    </source>
</evidence>
<feature type="compositionally biased region" description="Acidic residues" evidence="1">
    <location>
        <begin position="409"/>
        <end position="419"/>
    </location>
</feature>
<dbReference type="RefSeq" id="WP_372444867.1">
    <property type="nucleotide sequence ID" value="NZ_BAAAGP010000009.1"/>
</dbReference>
<evidence type="ECO:0000313" key="2">
    <source>
        <dbReference type="EMBL" id="GIH40679.1"/>
    </source>
</evidence>
<proteinExistence type="predicted"/>
<dbReference type="InterPro" id="IPR042271">
    <property type="entry name" value="Zinicin_2_N"/>
</dbReference>
<dbReference type="SUPFAM" id="SSF55486">
    <property type="entry name" value="Metalloproteases ('zincins'), catalytic domain"/>
    <property type="match status" value="1"/>
</dbReference>
<dbReference type="EMBL" id="BOOC01000014">
    <property type="protein sequence ID" value="GIH40679.1"/>
    <property type="molecule type" value="Genomic_DNA"/>
</dbReference>
<accession>A0ABQ4G0T8</accession>
<dbReference type="InterPro" id="IPR018766">
    <property type="entry name" value="Zinicin_2"/>
</dbReference>
<feature type="region of interest" description="Disordered" evidence="1">
    <location>
        <begin position="378"/>
        <end position="426"/>
    </location>
</feature>
<evidence type="ECO:0000256" key="1">
    <source>
        <dbReference type="SAM" id="MobiDB-lite"/>
    </source>
</evidence>
<sequence length="426" mass="45581">MTDLPGRENDPNDNPFAMFGSPEQIAAAMRQFADMLSASPDAGPVNWEMAKNIARHAVVAEGDPSVMEGERRQIVEALNLADLWLNEVTTLPSGVVNPQAWSRSEWIEKTVPVWKQLADPVAARMVETMGGTLGASGLPPEAQAMAGPLMGMLKQMGSMMVGQQIGQALGSLAREVVGSSDIGLPLSDTAALLPGGVAAFSQGLETPSDEIRLYLALREAAHHRLFQHVPWLRAHLLGAVEEYAQGITVDVSALEEKLQGLDLSNPAQIQEVLGGGELLKPEETERQKAALSRLETALALVEGWVATVVDAAADGKLPSATALAETVRRRRATGGPAERTFATLVGLELRPRRLREAAALWKALADERGVEGRDAVWGHPDLMPNAEDLDDPGRFVKGEAEFDLSGLSDLEEPEQPGEEDGPRDAG</sequence>
<gene>
    <name evidence="2" type="ORF">Mco01_36790</name>
</gene>
<dbReference type="Pfam" id="PF10103">
    <property type="entry name" value="Zincin_2"/>
    <property type="match status" value="1"/>
</dbReference>
<keyword evidence="3" id="KW-1185">Reference proteome</keyword>
<keyword evidence="2" id="KW-0378">Hydrolase</keyword>
<dbReference type="GO" id="GO:0016787">
    <property type="term" value="F:hydrolase activity"/>
    <property type="evidence" value="ECO:0007669"/>
    <property type="project" value="UniProtKB-KW"/>
</dbReference>